<keyword evidence="13" id="KW-1185">Reference proteome</keyword>
<comment type="caution">
    <text evidence="12">The sequence shown here is derived from an EMBL/GenBank/DDBJ whole genome shotgun (WGS) entry which is preliminary data.</text>
</comment>
<evidence type="ECO:0000256" key="8">
    <source>
        <dbReference type="ARBA" id="ARBA00023146"/>
    </source>
</evidence>
<evidence type="ECO:0000256" key="2">
    <source>
        <dbReference type="ARBA" id="ARBA00022490"/>
    </source>
</evidence>
<feature type="short sequence motif" description="'KMSKS' region" evidence="10">
    <location>
        <begin position="227"/>
        <end position="231"/>
    </location>
</feature>
<dbReference type="Pfam" id="PF00579">
    <property type="entry name" value="tRNA-synt_1b"/>
    <property type="match status" value="1"/>
</dbReference>
<evidence type="ECO:0000256" key="1">
    <source>
        <dbReference type="ARBA" id="ARBA00011738"/>
    </source>
</evidence>
<dbReference type="GO" id="GO:0005829">
    <property type="term" value="C:cytosol"/>
    <property type="evidence" value="ECO:0007669"/>
    <property type="project" value="TreeGrafter"/>
</dbReference>
<dbReference type="InterPro" id="IPR014729">
    <property type="entry name" value="Rossmann-like_a/b/a_fold"/>
</dbReference>
<reference evidence="12 13" key="1">
    <citation type="journal article" date="2011" name="Front. Microbiol.">
        <title>Genomic signatures of strain selection and enhancement in Bacillus atrophaeus var. globigii, a historical biowarfare simulant.</title>
        <authorList>
            <person name="Gibbons H.S."/>
            <person name="Broomall S.M."/>
            <person name="McNew L.A."/>
            <person name="Daligault H."/>
            <person name="Chapman C."/>
            <person name="Bruce D."/>
            <person name="Karavis M."/>
            <person name="Krepps M."/>
            <person name="McGregor P.A."/>
            <person name="Hong C."/>
            <person name="Park K.H."/>
            <person name="Akmal A."/>
            <person name="Feldman A."/>
            <person name="Lin J.S."/>
            <person name="Chang W.E."/>
            <person name="Higgs B.W."/>
            <person name="Demirev P."/>
            <person name="Lindquist J."/>
            <person name="Liem A."/>
            <person name="Fochler E."/>
            <person name="Read T.D."/>
            <person name="Tapia R."/>
            <person name="Johnson S."/>
            <person name="Bishop-Lilly K.A."/>
            <person name="Detter C."/>
            <person name="Han C."/>
            <person name="Sozhamannan S."/>
            <person name="Rosenzweig C.N."/>
            <person name="Skowronski E.W."/>
        </authorList>
    </citation>
    <scope>NUCLEOTIDE SEQUENCE [LARGE SCALE GENOMIC DNA]</scope>
    <source>
        <strain evidence="12 13">CL-SP19</strain>
    </source>
</reference>
<dbReference type="InterPro" id="IPR002307">
    <property type="entry name" value="Tyr-tRNA-ligase"/>
</dbReference>
<keyword evidence="4 10" id="KW-0547">Nucleotide-binding</keyword>
<evidence type="ECO:0000256" key="9">
    <source>
        <dbReference type="ARBA" id="ARBA00048248"/>
    </source>
</evidence>
<dbReference type="EC" id="6.1.1.1" evidence="10"/>
<dbReference type="GO" id="GO:0003723">
    <property type="term" value="F:RNA binding"/>
    <property type="evidence" value="ECO:0007669"/>
    <property type="project" value="UniProtKB-KW"/>
</dbReference>
<keyword evidence="8 10" id="KW-0030">Aminoacyl-tRNA synthetase</keyword>
<dbReference type="PRINTS" id="PR01040">
    <property type="entry name" value="TRNASYNTHTYR"/>
</dbReference>
<comment type="subcellular location">
    <subcellularLocation>
        <location evidence="10">Cytoplasm</location>
    </subcellularLocation>
</comment>
<keyword evidence="3 10" id="KW-0436">Ligase</keyword>
<dbReference type="AlphaFoldDB" id="A0A432ZBA9"/>
<evidence type="ECO:0000256" key="6">
    <source>
        <dbReference type="ARBA" id="ARBA00022884"/>
    </source>
</evidence>
<dbReference type="RefSeq" id="WP_126785063.1">
    <property type="nucleotide sequence ID" value="NZ_PIQF01000003.1"/>
</dbReference>
<dbReference type="Gene3D" id="1.10.240.10">
    <property type="entry name" value="Tyrosyl-Transfer RNA Synthetase"/>
    <property type="match status" value="1"/>
</dbReference>
<dbReference type="CDD" id="cd00805">
    <property type="entry name" value="TyrRS_core"/>
    <property type="match status" value="1"/>
</dbReference>
<dbReference type="FunFam" id="1.10.240.10:FF:000006">
    <property type="entry name" value="Tyrosine--tRNA ligase"/>
    <property type="match status" value="1"/>
</dbReference>
<evidence type="ECO:0000256" key="10">
    <source>
        <dbReference type="HAMAP-Rule" id="MF_02007"/>
    </source>
</evidence>
<dbReference type="InterPro" id="IPR024088">
    <property type="entry name" value="Tyr-tRNA-ligase_bac-type"/>
</dbReference>
<dbReference type="PROSITE" id="PS50889">
    <property type="entry name" value="S4"/>
    <property type="match status" value="1"/>
</dbReference>
<dbReference type="InterPro" id="IPR036986">
    <property type="entry name" value="S4_RNA-bd_sf"/>
</dbReference>
<evidence type="ECO:0000256" key="11">
    <source>
        <dbReference type="PROSITE-ProRule" id="PRU00182"/>
    </source>
</evidence>
<dbReference type="EMBL" id="PIQF01000003">
    <property type="protein sequence ID" value="RUO75189.1"/>
    <property type="molecule type" value="Genomic_DNA"/>
</dbReference>
<sequence length="400" mass="45349">MTTQINEALAEITRGADEVLIESELADKLAQGKPLVIKAGFDPTAPDLHLGHTVLINKLRIFQDYGHKVVFLIGDFTGMIGDPTGKNVTRKPLTEKEVLANAETYKEQVFKILDPEKTEIRFNSEWMNQFGAADMIKLAARQTVARMLERDDFKKRYKANQSIAIHEFLYPLVQGWDSVELKADVELGGTDQRFNLLMGRELQKEEGQRPQTVIMVPLLEGLDGVQKMSKSLNNYIGITEPASDMFGKVMSISDELMWRYFELLSFRPIAEIEQFKQQVAEGTNPRDIKVLLAKEIITRFHNKEAAEQAEHDFVQRFQKNAMPDEMPEFEFSVDAEGIAIANLLKQAELVKSTSDAIRMIKQSAVKRDGDKLSDPKMMCTAEDSGVYQVGKRRFARITLK</sequence>
<dbReference type="OrthoDB" id="9804243at2"/>
<dbReference type="HAMAP" id="MF_02007">
    <property type="entry name" value="Tyr_tRNA_synth_type2"/>
    <property type="match status" value="1"/>
</dbReference>
<feature type="short sequence motif" description="'HIGH' region" evidence="10">
    <location>
        <begin position="43"/>
        <end position="52"/>
    </location>
</feature>
<dbReference type="GO" id="GO:0005524">
    <property type="term" value="F:ATP binding"/>
    <property type="evidence" value="ECO:0007669"/>
    <property type="project" value="UniProtKB-UniRule"/>
</dbReference>
<comment type="similarity">
    <text evidence="10">Belongs to the class-I aminoacyl-tRNA synthetase family. TyrS type 2 subfamily.</text>
</comment>
<comment type="catalytic activity">
    <reaction evidence="9 10">
        <text>tRNA(Tyr) + L-tyrosine + ATP = L-tyrosyl-tRNA(Tyr) + AMP + diphosphate + H(+)</text>
        <dbReference type="Rhea" id="RHEA:10220"/>
        <dbReference type="Rhea" id="RHEA-COMP:9706"/>
        <dbReference type="Rhea" id="RHEA-COMP:9707"/>
        <dbReference type="ChEBI" id="CHEBI:15378"/>
        <dbReference type="ChEBI" id="CHEBI:30616"/>
        <dbReference type="ChEBI" id="CHEBI:33019"/>
        <dbReference type="ChEBI" id="CHEBI:58315"/>
        <dbReference type="ChEBI" id="CHEBI:78442"/>
        <dbReference type="ChEBI" id="CHEBI:78536"/>
        <dbReference type="ChEBI" id="CHEBI:456215"/>
        <dbReference type="EC" id="6.1.1.1"/>
    </reaction>
</comment>
<evidence type="ECO:0000256" key="5">
    <source>
        <dbReference type="ARBA" id="ARBA00022840"/>
    </source>
</evidence>
<dbReference type="Proteomes" id="UP000287908">
    <property type="component" value="Unassembled WGS sequence"/>
</dbReference>
<dbReference type="SUPFAM" id="SSF52374">
    <property type="entry name" value="Nucleotidylyl transferase"/>
    <property type="match status" value="1"/>
</dbReference>
<organism evidence="12 13">
    <name type="scientific">Idiomarina seosinensis</name>
    <dbReference type="NCBI Taxonomy" id="281739"/>
    <lineage>
        <taxon>Bacteria</taxon>
        <taxon>Pseudomonadati</taxon>
        <taxon>Pseudomonadota</taxon>
        <taxon>Gammaproteobacteria</taxon>
        <taxon>Alteromonadales</taxon>
        <taxon>Idiomarinaceae</taxon>
        <taxon>Idiomarina</taxon>
    </lineage>
</organism>
<dbReference type="PANTHER" id="PTHR11766">
    <property type="entry name" value="TYROSYL-TRNA SYNTHETASE"/>
    <property type="match status" value="1"/>
</dbReference>
<feature type="binding site" evidence="10">
    <location>
        <position position="230"/>
    </location>
    <ligand>
        <name>ATP</name>
        <dbReference type="ChEBI" id="CHEBI:30616"/>
    </ligand>
</feature>
<comment type="subunit">
    <text evidence="1 10">Homodimer.</text>
</comment>
<dbReference type="PROSITE" id="PS00178">
    <property type="entry name" value="AA_TRNA_LIGASE_I"/>
    <property type="match status" value="1"/>
</dbReference>
<keyword evidence="5 10" id="KW-0067">ATP-binding</keyword>
<dbReference type="FunFam" id="3.40.50.620:FF:000061">
    <property type="entry name" value="Tyrosine--tRNA ligase"/>
    <property type="match status" value="1"/>
</dbReference>
<accession>A0A432ZBA9</accession>
<dbReference type="InterPro" id="IPR001412">
    <property type="entry name" value="aa-tRNA-synth_I_CS"/>
</dbReference>
<comment type="function">
    <text evidence="10">Catalyzes the attachment of tyrosine to tRNA(Tyr) in a two-step reaction: tyrosine is first activated by ATP to form Tyr-AMP and then transferred to the acceptor end of tRNA(Tyr).</text>
</comment>
<dbReference type="InterPro" id="IPR024108">
    <property type="entry name" value="Tyr-tRNA-ligase_bac_2"/>
</dbReference>
<dbReference type="Gene3D" id="3.40.50.620">
    <property type="entry name" value="HUPs"/>
    <property type="match status" value="1"/>
</dbReference>
<dbReference type="Gene3D" id="3.10.290.10">
    <property type="entry name" value="RNA-binding S4 domain"/>
    <property type="match status" value="1"/>
</dbReference>
<name>A0A432ZBA9_9GAMM</name>
<evidence type="ECO:0000313" key="13">
    <source>
        <dbReference type="Proteomes" id="UP000287908"/>
    </source>
</evidence>
<keyword evidence="7 10" id="KW-0648">Protein biosynthesis</keyword>
<keyword evidence="2 10" id="KW-0963">Cytoplasm</keyword>
<protein>
    <recommendedName>
        <fullName evidence="10">Tyrosine--tRNA ligase</fullName>
        <ecNumber evidence="10">6.1.1.1</ecNumber>
    </recommendedName>
    <alternativeName>
        <fullName evidence="10">Tyrosyl-tRNA synthetase</fullName>
        <shortName evidence="10">TyrRS</shortName>
    </alternativeName>
</protein>
<proteinExistence type="inferred from homology"/>
<dbReference type="SUPFAM" id="SSF55174">
    <property type="entry name" value="Alpha-L RNA-binding motif"/>
    <property type="match status" value="1"/>
</dbReference>
<gene>
    <name evidence="10" type="primary">tyrS</name>
    <name evidence="12" type="ORF">CWI81_09400</name>
</gene>
<dbReference type="GO" id="GO:0006437">
    <property type="term" value="P:tyrosyl-tRNA aminoacylation"/>
    <property type="evidence" value="ECO:0007669"/>
    <property type="project" value="UniProtKB-UniRule"/>
</dbReference>
<evidence type="ECO:0000256" key="7">
    <source>
        <dbReference type="ARBA" id="ARBA00022917"/>
    </source>
</evidence>
<dbReference type="GO" id="GO:0004831">
    <property type="term" value="F:tyrosine-tRNA ligase activity"/>
    <property type="evidence" value="ECO:0007669"/>
    <property type="project" value="UniProtKB-UniRule"/>
</dbReference>
<evidence type="ECO:0000313" key="12">
    <source>
        <dbReference type="EMBL" id="RUO75189.1"/>
    </source>
</evidence>
<dbReference type="NCBIfam" id="TIGR00234">
    <property type="entry name" value="tyrS"/>
    <property type="match status" value="1"/>
</dbReference>
<keyword evidence="6 11" id="KW-0694">RNA-binding</keyword>
<evidence type="ECO:0000256" key="3">
    <source>
        <dbReference type="ARBA" id="ARBA00022598"/>
    </source>
</evidence>
<dbReference type="PANTHER" id="PTHR11766:SF1">
    <property type="entry name" value="TYROSINE--TRNA LIGASE"/>
    <property type="match status" value="1"/>
</dbReference>
<evidence type="ECO:0000256" key="4">
    <source>
        <dbReference type="ARBA" id="ARBA00022741"/>
    </source>
</evidence>
<dbReference type="FunFam" id="3.10.290.10:FF:000022">
    <property type="entry name" value="Tyrosine--tRNA ligase"/>
    <property type="match status" value="1"/>
</dbReference>
<dbReference type="InterPro" id="IPR002305">
    <property type="entry name" value="aa-tRNA-synth_Ic"/>
</dbReference>